<gene>
    <name evidence="2" type="ORF">CTKZ_14520</name>
</gene>
<sequence>MSDQPAGGRTPDEPDDVVVPDDLSSLLDGPAGSSVPDDASSLLDDTAGRTVPDDASALLGSDGDERSATAGTPTGDGASAADAADDRDAADDAAARDAADAAPVVVPDDLSSLAAGGTEVPSLALVVTQVAAPAPLAAACALAKVDVDVVPSSVGAIAVLRDPASGAAGAEAISRLLRTLPVILLERREGQISAGRWTGGARVADLPPGLVLSDAPSVLEDLLLGDAKVAEVPGVVSSVGMSRWQAMRALAAGRKSR</sequence>
<dbReference type="Proteomes" id="UP000288246">
    <property type="component" value="Unassembled WGS sequence"/>
</dbReference>
<evidence type="ECO:0000256" key="1">
    <source>
        <dbReference type="SAM" id="MobiDB-lite"/>
    </source>
</evidence>
<reference evidence="2 3" key="1">
    <citation type="submission" date="2018-11" db="EMBL/GenBank/DDBJ databases">
        <title>Draft genome sequence of Cellulomonas takizawaensis strain TKZ-21.</title>
        <authorList>
            <person name="Yamamura H."/>
            <person name="Hayashi T."/>
            <person name="Hamada M."/>
            <person name="Serisawa Y."/>
            <person name="Matsuyama K."/>
            <person name="Nakagawa Y."/>
            <person name="Otoguro M."/>
            <person name="Yanagida F."/>
            <person name="Hayakawa M."/>
        </authorList>
    </citation>
    <scope>NUCLEOTIDE SEQUENCE [LARGE SCALE GENOMIC DNA]</scope>
    <source>
        <strain evidence="2 3">TKZ-21</strain>
    </source>
</reference>
<feature type="region of interest" description="Disordered" evidence="1">
    <location>
        <begin position="1"/>
        <end position="101"/>
    </location>
</feature>
<proteinExistence type="predicted"/>
<organism evidence="2 3">
    <name type="scientific">Cellulomonas algicola</name>
    <dbReference type="NCBI Taxonomy" id="2071633"/>
    <lineage>
        <taxon>Bacteria</taxon>
        <taxon>Bacillati</taxon>
        <taxon>Actinomycetota</taxon>
        <taxon>Actinomycetes</taxon>
        <taxon>Micrococcales</taxon>
        <taxon>Cellulomonadaceae</taxon>
        <taxon>Cellulomonas</taxon>
    </lineage>
</organism>
<dbReference type="AlphaFoldDB" id="A0A401UZB9"/>
<accession>A0A401UZB9</accession>
<evidence type="ECO:0000313" key="2">
    <source>
        <dbReference type="EMBL" id="GCD19890.1"/>
    </source>
</evidence>
<dbReference type="RefSeq" id="WP_235843393.1">
    <property type="nucleotide sequence ID" value="NZ_BHYL01000101.1"/>
</dbReference>
<keyword evidence="3" id="KW-1185">Reference proteome</keyword>
<dbReference type="EMBL" id="BHYL01000101">
    <property type="protein sequence ID" value="GCD19890.1"/>
    <property type="molecule type" value="Genomic_DNA"/>
</dbReference>
<evidence type="ECO:0000313" key="3">
    <source>
        <dbReference type="Proteomes" id="UP000288246"/>
    </source>
</evidence>
<feature type="compositionally biased region" description="Low complexity" evidence="1">
    <location>
        <begin position="68"/>
        <end position="82"/>
    </location>
</feature>
<protein>
    <submittedName>
        <fullName evidence="2">Uncharacterized protein</fullName>
    </submittedName>
</protein>
<name>A0A401UZB9_9CELL</name>
<comment type="caution">
    <text evidence="2">The sequence shown here is derived from an EMBL/GenBank/DDBJ whole genome shotgun (WGS) entry which is preliminary data.</text>
</comment>